<reference evidence="2" key="1">
    <citation type="journal article" date="2020" name="Nature">
        <title>Giant virus diversity and host interactions through global metagenomics.</title>
        <authorList>
            <person name="Schulz F."/>
            <person name="Roux S."/>
            <person name="Paez-Espino D."/>
            <person name="Jungbluth S."/>
            <person name="Walsh D.A."/>
            <person name="Denef V.J."/>
            <person name="McMahon K.D."/>
            <person name="Konstantinidis K.T."/>
            <person name="Eloe-Fadrosh E.A."/>
            <person name="Kyrpides N.C."/>
            <person name="Woyke T."/>
        </authorList>
    </citation>
    <scope>NUCLEOTIDE SEQUENCE</scope>
    <source>
        <strain evidence="2">GVMAG-M-3300023184-121</strain>
    </source>
</reference>
<dbReference type="AlphaFoldDB" id="A0A6C0HJT3"/>
<name>A0A6C0HJT3_9ZZZZ</name>
<accession>A0A6C0HJT3</accession>
<feature type="transmembrane region" description="Helical" evidence="1">
    <location>
        <begin position="127"/>
        <end position="146"/>
    </location>
</feature>
<dbReference type="EMBL" id="MN739975">
    <property type="protein sequence ID" value="QHT80872.1"/>
    <property type="molecule type" value="Genomic_DNA"/>
</dbReference>
<feature type="transmembrane region" description="Helical" evidence="1">
    <location>
        <begin position="152"/>
        <end position="173"/>
    </location>
</feature>
<organism evidence="2">
    <name type="scientific">viral metagenome</name>
    <dbReference type="NCBI Taxonomy" id="1070528"/>
    <lineage>
        <taxon>unclassified sequences</taxon>
        <taxon>metagenomes</taxon>
        <taxon>organismal metagenomes</taxon>
    </lineage>
</organism>
<sequence length="216" mass="24567">MPVSIDTHISNVKLQNEIELAAAVNNLKTNPQELSQFLQNQQSNVYSKILKQKDNTFQKVYGDMDRSTKVHKSVLMYNKRTKDLVNIQDEIYRTRKEKVDAVLQDKQTAGRKSEMNEWTVNNKRDTLFVMSSLFITLSVLLLLAGLWRMGMIGSSLAIGLALPLLLIFSLIVTNRAQYTDVLRNKNYWNKQIFEGKYGKIPLPNCPALTGITPAST</sequence>
<protein>
    <submittedName>
        <fullName evidence="2">Uncharacterized protein</fullName>
    </submittedName>
</protein>
<keyword evidence="1" id="KW-1133">Transmembrane helix</keyword>
<keyword evidence="1" id="KW-0812">Transmembrane</keyword>
<proteinExistence type="predicted"/>
<evidence type="ECO:0000313" key="2">
    <source>
        <dbReference type="EMBL" id="QHT80872.1"/>
    </source>
</evidence>
<evidence type="ECO:0000256" key="1">
    <source>
        <dbReference type="SAM" id="Phobius"/>
    </source>
</evidence>
<keyword evidence="1" id="KW-0472">Membrane</keyword>